<sequence length="501" mass="56563">MINDDFYKNSFILTLSNLSTAILRFLFSVVLSRELGSEGLGLYALIMPVYDLFCCLICGGMVTSLSKETAKYYNKKDYANLMKSVKVSFVFNLIWGLFVTSIFLLLCPFISKHIIQDNRSIYPLLAISPALILVALSSLFKGFFYGTSKVKIPSIIDIFEKALRMIAIIVLMRIINEKSITFTVTITYISLTLGELLSFILLFFYYKHNRQRLSKGIISEEHTRSKILKSILIAAIPLCINGLLTTALSSFSTLILPRRLILAGITYTEALSVIGKFSGMALTIVFFPSFIILSFCTLLIPEISKYIASKDLIGMERRLRQVMEISFYLGMINMIICIVIPNQLGIIFYSRTDIAPYIVFLAVNAPILYLSSCTYSILNGIGLQSKVLINSLISSVLEVVLLFVLLAKPSINIYGYGIAMFISNIISFVMNFYFINRFYKTKFTLKENLIPTLICAICLNISLIIRNYFTFMDILSKTVVIVILGFTSFIFITVHIKKNLN</sequence>
<keyword evidence="4 6" id="KW-1133">Transmembrane helix</keyword>
<dbReference type="PIRSF" id="PIRSF038958">
    <property type="entry name" value="PG_synth_SpoVB"/>
    <property type="match status" value="1"/>
</dbReference>
<dbReference type="InterPro" id="IPR002797">
    <property type="entry name" value="Polysacc_synth"/>
</dbReference>
<feature type="transmembrane region" description="Helical" evidence="6">
    <location>
        <begin position="123"/>
        <end position="146"/>
    </location>
</feature>
<dbReference type="InterPro" id="IPR050833">
    <property type="entry name" value="Poly_Biosynth_Transport"/>
</dbReference>
<dbReference type="Proteomes" id="UP000183952">
    <property type="component" value="Unassembled WGS sequence"/>
</dbReference>
<feature type="transmembrane region" description="Helical" evidence="6">
    <location>
        <begin position="448"/>
        <end position="468"/>
    </location>
</feature>
<feature type="transmembrane region" description="Helical" evidence="6">
    <location>
        <begin position="354"/>
        <end position="375"/>
    </location>
</feature>
<feature type="transmembrane region" description="Helical" evidence="6">
    <location>
        <begin position="474"/>
        <end position="496"/>
    </location>
</feature>
<dbReference type="PANTHER" id="PTHR30250:SF21">
    <property type="entry name" value="LIPID II FLIPPASE MURJ"/>
    <property type="match status" value="1"/>
</dbReference>
<feature type="transmembrane region" description="Helical" evidence="6">
    <location>
        <begin position="227"/>
        <end position="257"/>
    </location>
</feature>
<accession>A0A1M6LFW6</accession>
<keyword evidence="5 6" id="KW-0472">Membrane</keyword>
<evidence type="ECO:0000256" key="5">
    <source>
        <dbReference type="ARBA" id="ARBA00023136"/>
    </source>
</evidence>
<dbReference type="EMBL" id="FRAD01000005">
    <property type="protein sequence ID" value="SHJ70131.1"/>
    <property type="molecule type" value="Genomic_DNA"/>
</dbReference>
<keyword evidence="2" id="KW-1003">Cell membrane</keyword>
<feature type="transmembrane region" description="Helical" evidence="6">
    <location>
        <begin position="413"/>
        <end position="436"/>
    </location>
</feature>
<evidence type="ECO:0000256" key="1">
    <source>
        <dbReference type="ARBA" id="ARBA00004651"/>
    </source>
</evidence>
<dbReference type="STRING" id="1121331.SAMN02745248_00745"/>
<dbReference type="PANTHER" id="PTHR30250">
    <property type="entry name" value="PST FAMILY PREDICTED COLANIC ACID TRANSPORTER"/>
    <property type="match status" value="1"/>
</dbReference>
<gene>
    <name evidence="7" type="ORF">SAMN02745248_00745</name>
</gene>
<feature type="transmembrane region" description="Helical" evidence="6">
    <location>
        <begin position="387"/>
        <end position="407"/>
    </location>
</feature>
<evidence type="ECO:0000256" key="4">
    <source>
        <dbReference type="ARBA" id="ARBA00022989"/>
    </source>
</evidence>
<feature type="transmembrane region" description="Helical" evidence="6">
    <location>
        <begin position="43"/>
        <end position="66"/>
    </location>
</feature>
<evidence type="ECO:0000256" key="3">
    <source>
        <dbReference type="ARBA" id="ARBA00022692"/>
    </source>
</evidence>
<dbReference type="AlphaFoldDB" id="A0A1M6LFW6"/>
<keyword evidence="3 6" id="KW-0812">Transmembrane</keyword>
<feature type="transmembrane region" description="Helical" evidence="6">
    <location>
        <begin position="87"/>
        <end position="111"/>
    </location>
</feature>
<proteinExistence type="predicted"/>
<feature type="transmembrane region" description="Helical" evidence="6">
    <location>
        <begin position="277"/>
        <end position="300"/>
    </location>
</feature>
<feature type="transmembrane region" description="Helical" evidence="6">
    <location>
        <begin position="12"/>
        <end position="31"/>
    </location>
</feature>
<feature type="transmembrane region" description="Helical" evidence="6">
    <location>
        <begin position="182"/>
        <end position="206"/>
    </location>
</feature>
<protein>
    <submittedName>
        <fullName evidence="7">Stage V sporulation protein B</fullName>
    </submittedName>
</protein>
<comment type="subcellular location">
    <subcellularLocation>
        <location evidence="1">Cell membrane</location>
        <topology evidence="1">Multi-pass membrane protein</topology>
    </subcellularLocation>
</comment>
<organism evidence="7 8">
    <name type="scientific">Hathewaya proteolytica DSM 3090</name>
    <dbReference type="NCBI Taxonomy" id="1121331"/>
    <lineage>
        <taxon>Bacteria</taxon>
        <taxon>Bacillati</taxon>
        <taxon>Bacillota</taxon>
        <taxon>Clostridia</taxon>
        <taxon>Eubacteriales</taxon>
        <taxon>Clostridiaceae</taxon>
        <taxon>Hathewaya</taxon>
    </lineage>
</organism>
<evidence type="ECO:0000256" key="6">
    <source>
        <dbReference type="SAM" id="Phobius"/>
    </source>
</evidence>
<evidence type="ECO:0000256" key="2">
    <source>
        <dbReference type="ARBA" id="ARBA00022475"/>
    </source>
</evidence>
<dbReference type="NCBIfam" id="TIGR02900">
    <property type="entry name" value="spore_V_B"/>
    <property type="match status" value="1"/>
</dbReference>
<name>A0A1M6LFW6_9CLOT</name>
<feature type="transmembrane region" description="Helical" evidence="6">
    <location>
        <begin position="158"/>
        <end position="176"/>
    </location>
</feature>
<dbReference type="RefSeq" id="WP_072902490.1">
    <property type="nucleotide sequence ID" value="NZ_FRAD01000005.1"/>
</dbReference>
<reference evidence="7 8" key="1">
    <citation type="submission" date="2016-11" db="EMBL/GenBank/DDBJ databases">
        <authorList>
            <person name="Jaros S."/>
            <person name="Januszkiewicz K."/>
            <person name="Wedrychowicz H."/>
        </authorList>
    </citation>
    <scope>NUCLEOTIDE SEQUENCE [LARGE SCALE GENOMIC DNA]</scope>
    <source>
        <strain evidence="7 8">DSM 3090</strain>
    </source>
</reference>
<evidence type="ECO:0000313" key="8">
    <source>
        <dbReference type="Proteomes" id="UP000183952"/>
    </source>
</evidence>
<dbReference type="GO" id="GO:0005886">
    <property type="term" value="C:plasma membrane"/>
    <property type="evidence" value="ECO:0007669"/>
    <property type="project" value="UniProtKB-SubCell"/>
</dbReference>
<keyword evidence="8" id="KW-1185">Reference proteome</keyword>
<dbReference type="Pfam" id="PF01943">
    <property type="entry name" value="Polysacc_synt"/>
    <property type="match status" value="1"/>
</dbReference>
<feature type="transmembrane region" description="Helical" evidence="6">
    <location>
        <begin position="325"/>
        <end position="348"/>
    </location>
</feature>
<dbReference type="InterPro" id="IPR024923">
    <property type="entry name" value="PG_synth_SpoVB"/>
</dbReference>
<evidence type="ECO:0000313" key="7">
    <source>
        <dbReference type="EMBL" id="SHJ70131.1"/>
    </source>
</evidence>
<dbReference type="InterPro" id="IPR014249">
    <property type="entry name" value="Spore_V_B"/>
</dbReference>